<organism evidence="2 3">
    <name type="scientific">Adonisia turfae CCMR0081</name>
    <dbReference type="NCBI Taxonomy" id="2292702"/>
    <lineage>
        <taxon>Bacteria</taxon>
        <taxon>Bacillati</taxon>
        <taxon>Cyanobacteriota</taxon>
        <taxon>Adonisia</taxon>
        <taxon>Adonisia turfae</taxon>
    </lineage>
</organism>
<evidence type="ECO:0000313" key="3">
    <source>
        <dbReference type="Proteomes" id="UP000481033"/>
    </source>
</evidence>
<feature type="transmembrane region" description="Helical" evidence="1">
    <location>
        <begin position="12"/>
        <end position="30"/>
    </location>
</feature>
<evidence type="ECO:0000313" key="2">
    <source>
        <dbReference type="EMBL" id="NEZ57370.1"/>
    </source>
</evidence>
<protein>
    <recommendedName>
        <fullName evidence="4">SbsA Ig-like domain-containing protein</fullName>
    </recommendedName>
</protein>
<sequence length="79" mass="8741">MTTHHRQPLDRLAQAMIALLALVIGGMVLFGGPAASKVRDFTWQNRQIGAEDTAFLLTFSRPMDHTSVEQNLTIEPPLP</sequence>
<accession>A0A6M0RNB4</accession>
<dbReference type="AlphaFoldDB" id="A0A6M0RNB4"/>
<comment type="caution">
    <text evidence="2">The sequence shown here is derived from an EMBL/GenBank/DDBJ whole genome shotgun (WGS) entry which is preliminary data.</text>
</comment>
<keyword evidence="1" id="KW-0812">Transmembrane</keyword>
<proteinExistence type="predicted"/>
<feature type="non-terminal residue" evidence="2">
    <location>
        <position position="79"/>
    </location>
</feature>
<keyword evidence="1" id="KW-0472">Membrane</keyword>
<keyword evidence="1" id="KW-1133">Transmembrane helix</keyword>
<evidence type="ECO:0008006" key="4">
    <source>
        <dbReference type="Google" id="ProtNLM"/>
    </source>
</evidence>
<keyword evidence="3" id="KW-1185">Reference proteome</keyword>
<dbReference type="Proteomes" id="UP000481033">
    <property type="component" value="Unassembled WGS sequence"/>
</dbReference>
<evidence type="ECO:0000256" key="1">
    <source>
        <dbReference type="SAM" id="Phobius"/>
    </source>
</evidence>
<reference evidence="2 3" key="1">
    <citation type="journal article" date="2020" name="Microb. Ecol.">
        <title>Ecogenomics of the Marine Benthic Filamentous Cyanobacterium Adonisia.</title>
        <authorList>
            <person name="Walter J.M."/>
            <person name="Coutinho F.H."/>
            <person name="Leomil L."/>
            <person name="Hargreaves P.I."/>
            <person name="Campeao M.E."/>
            <person name="Vieira V.V."/>
            <person name="Silva B.S."/>
            <person name="Fistarol G.O."/>
            <person name="Salomon P.S."/>
            <person name="Sawabe T."/>
            <person name="Mino S."/>
            <person name="Hosokawa M."/>
            <person name="Miyashita H."/>
            <person name="Maruyama F."/>
            <person name="van Verk M.C."/>
            <person name="Dutilh B.E."/>
            <person name="Thompson C.C."/>
            <person name="Thompson F.L."/>
        </authorList>
    </citation>
    <scope>NUCLEOTIDE SEQUENCE [LARGE SCALE GENOMIC DNA]</scope>
    <source>
        <strain evidence="2 3">CCMR0081</strain>
    </source>
</reference>
<dbReference type="EMBL" id="QXHD01000004">
    <property type="protein sequence ID" value="NEZ57370.1"/>
    <property type="molecule type" value="Genomic_DNA"/>
</dbReference>
<gene>
    <name evidence="2" type="ORF">DXZ20_17160</name>
</gene>
<name>A0A6M0RNB4_9CYAN</name>